<evidence type="ECO:0000256" key="1">
    <source>
        <dbReference type="SAM" id="MobiDB-lite"/>
    </source>
</evidence>
<dbReference type="Proteomes" id="UP001283341">
    <property type="component" value="Unassembled WGS sequence"/>
</dbReference>
<name>A0AAE0I0N4_9PEZI</name>
<dbReference type="AlphaFoldDB" id="A0AAE0I0N4"/>
<evidence type="ECO:0000313" key="3">
    <source>
        <dbReference type="Proteomes" id="UP001283341"/>
    </source>
</evidence>
<feature type="region of interest" description="Disordered" evidence="1">
    <location>
        <begin position="127"/>
        <end position="176"/>
    </location>
</feature>
<gene>
    <name evidence="2" type="ORF">B0H66DRAFT_286852</name>
</gene>
<protein>
    <submittedName>
        <fullName evidence="2">Uncharacterized protein</fullName>
    </submittedName>
</protein>
<reference evidence="2" key="2">
    <citation type="submission" date="2023-06" db="EMBL/GenBank/DDBJ databases">
        <authorList>
            <consortium name="Lawrence Berkeley National Laboratory"/>
            <person name="Haridas S."/>
            <person name="Hensen N."/>
            <person name="Bonometti L."/>
            <person name="Westerberg I."/>
            <person name="Brannstrom I.O."/>
            <person name="Guillou S."/>
            <person name="Cros-Aarteil S."/>
            <person name="Calhoun S."/>
            <person name="Kuo A."/>
            <person name="Mondo S."/>
            <person name="Pangilinan J."/>
            <person name="Riley R."/>
            <person name="Labutti K."/>
            <person name="Andreopoulos B."/>
            <person name="Lipzen A."/>
            <person name="Chen C."/>
            <person name="Yanf M."/>
            <person name="Daum C."/>
            <person name="Ng V."/>
            <person name="Clum A."/>
            <person name="Steindorff A."/>
            <person name="Ohm R."/>
            <person name="Martin F."/>
            <person name="Silar P."/>
            <person name="Natvig D."/>
            <person name="Lalanne C."/>
            <person name="Gautier V."/>
            <person name="Ament-Velasquez S.L."/>
            <person name="Kruys A."/>
            <person name="Hutchinson M.I."/>
            <person name="Powell A.J."/>
            <person name="Barry K."/>
            <person name="Miller A.N."/>
            <person name="Grigoriev I.V."/>
            <person name="Debuchy R."/>
            <person name="Gladieux P."/>
            <person name="Thoren M.H."/>
            <person name="Johannesson H."/>
        </authorList>
    </citation>
    <scope>NUCLEOTIDE SEQUENCE</scope>
    <source>
        <strain evidence="2">CBS 118394</strain>
    </source>
</reference>
<feature type="compositionally biased region" description="Acidic residues" evidence="1">
    <location>
        <begin position="67"/>
        <end position="81"/>
    </location>
</feature>
<feature type="region of interest" description="Disordered" evidence="1">
    <location>
        <begin position="57"/>
        <end position="113"/>
    </location>
</feature>
<accession>A0AAE0I0N4</accession>
<proteinExistence type="predicted"/>
<feature type="compositionally biased region" description="Polar residues" evidence="1">
    <location>
        <begin position="127"/>
        <end position="161"/>
    </location>
</feature>
<reference evidence="2" key="1">
    <citation type="journal article" date="2023" name="Mol. Phylogenet. Evol.">
        <title>Genome-scale phylogeny and comparative genomics of the fungal order Sordariales.</title>
        <authorList>
            <person name="Hensen N."/>
            <person name="Bonometti L."/>
            <person name="Westerberg I."/>
            <person name="Brannstrom I.O."/>
            <person name="Guillou S."/>
            <person name="Cros-Aarteil S."/>
            <person name="Calhoun S."/>
            <person name="Haridas S."/>
            <person name="Kuo A."/>
            <person name="Mondo S."/>
            <person name="Pangilinan J."/>
            <person name="Riley R."/>
            <person name="LaButti K."/>
            <person name="Andreopoulos B."/>
            <person name="Lipzen A."/>
            <person name="Chen C."/>
            <person name="Yan M."/>
            <person name="Daum C."/>
            <person name="Ng V."/>
            <person name="Clum A."/>
            <person name="Steindorff A."/>
            <person name="Ohm R.A."/>
            <person name="Martin F."/>
            <person name="Silar P."/>
            <person name="Natvig D.O."/>
            <person name="Lalanne C."/>
            <person name="Gautier V."/>
            <person name="Ament-Velasquez S.L."/>
            <person name="Kruys A."/>
            <person name="Hutchinson M.I."/>
            <person name="Powell A.J."/>
            <person name="Barry K."/>
            <person name="Miller A.N."/>
            <person name="Grigoriev I.V."/>
            <person name="Debuchy R."/>
            <person name="Gladieux P."/>
            <person name="Hiltunen Thoren M."/>
            <person name="Johannesson H."/>
        </authorList>
    </citation>
    <scope>NUCLEOTIDE SEQUENCE</scope>
    <source>
        <strain evidence="2">CBS 118394</strain>
    </source>
</reference>
<feature type="compositionally biased region" description="Basic residues" evidence="1">
    <location>
        <begin position="163"/>
        <end position="174"/>
    </location>
</feature>
<sequence>MNRTEPTVALQDTRHEAVARSCSSNRIPLPVPIPFTSLGCPSPSAWSDTVPVVGRLRGGDWMNSSQGDDDGVGGVGEEGEPSEGNNRSKRRKIGRPPNHPKPPPRKSPVQIIPRGNVSSAYRDTHITTQERLPSARSCEQASPSTSPAGQATPASSSTPKTGGTHHRARRHRGSRQINTNNLAADERLTTLKAVDALGNWIVFPKAFISPHWPQNFIPAQTAEVLGLSPKKLEGAEIQTRITPRGRIRSTTGVVLSVELEQLNLPRHLLKLPVLETDDLGVSIIIGKPLIDWFYPNNWPPSEPTYVLPGFASYTHPVHLDAWPDNFYHVAYVDNDENAAADTNIHGDVAINYD</sequence>
<feature type="region of interest" description="Disordered" evidence="1">
    <location>
        <begin position="1"/>
        <end position="27"/>
    </location>
</feature>
<comment type="caution">
    <text evidence="2">The sequence shown here is derived from an EMBL/GenBank/DDBJ whole genome shotgun (WGS) entry which is preliminary data.</text>
</comment>
<organism evidence="2 3">
    <name type="scientific">Apodospora peruviana</name>
    <dbReference type="NCBI Taxonomy" id="516989"/>
    <lineage>
        <taxon>Eukaryota</taxon>
        <taxon>Fungi</taxon>
        <taxon>Dikarya</taxon>
        <taxon>Ascomycota</taxon>
        <taxon>Pezizomycotina</taxon>
        <taxon>Sordariomycetes</taxon>
        <taxon>Sordariomycetidae</taxon>
        <taxon>Sordariales</taxon>
        <taxon>Lasiosphaeriaceae</taxon>
        <taxon>Apodospora</taxon>
    </lineage>
</organism>
<keyword evidence="3" id="KW-1185">Reference proteome</keyword>
<evidence type="ECO:0000313" key="2">
    <source>
        <dbReference type="EMBL" id="KAK3316241.1"/>
    </source>
</evidence>
<dbReference type="EMBL" id="JAUEDM010000005">
    <property type="protein sequence ID" value="KAK3316241.1"/>
    <property type="molecule type" value="Genomic_DNA"/>
</dbReference>